<dbReference type="Proteomes" id="UP000054284">
    <property type="component" value="Unassembled WGS sequence"/>
</dbReference>
<accession>W7L4F1</accession>
<organism evidence="1 2">
    <name type="scientific">Candidatus Aramenus sulfurataquae</name>
    <dbReference type="NCBI Taxonomy" id="1326980"/>
    <lineage>
        <taxon>Archaea</taxon>
        <taxon>Thermoproteota</taxon>
        <taxon>Thermoprotei</taxon>
        <taxon>Sulfolobales</taxon>
        <taxon>Sulfolobaceae</taxon>
        <taxon>Candidatus Aramenus</taxon>
    </lineage>
</organism>
<keyword evidence="2" id="KW-1185">Reference proteome</keyword>
<comment type="caution">
    <text evidence="1">The sequence shown here is derived from an EMBL/GenBank/DDBJ whole genome shotgun (WGS) entry which is preliminary data.</text>
</comment>
<name>W7L4F1_9CREN</name>
<protein>
    <submittedName>
        <fullName evidence="1">Uncharacterized protein</fullName>
    </submittedName>
</protein>
<evidence type="ECO:0000313" key="2">
    <source>
        <dbReference type="Proteomes" id="UP000054284"/>
    </source>
</evidence>
<sequence length="80" mass="8970">MSGFLSTLLKINCPEGGNQGIQIQRRLSTLLKINGAFSQTPATEEEAFNSIEDQHYDEIKRISDGTIITFNSIEDQHTWA</sequence>
<reference evidence="1 2" key="1">
    <citation type="journal article" date="2014" name="Genome Announc.">
        <title>Draft Genome Sequence of the Sulfolobales Archaeon AZ1, Obtained through Metagenomic Analysis of a Mexican Hot Spring.</title>
        <authorList>
            <person name="Servin-Garciduenas L.E."/>
            <person name="Martinez-Romero E."/>
        </authorList>
    </citation>
    <scope>NUCLEOTIDE SEQUENCE [LARGE SCALE GENOMIC DNA]</scope>
    <source>
        <strain evidence="1">AZ1-illumnia</strain>
    </source>
</reference>
<dbReference type="AlphaFoldDB" id="W7L4F1"/>
<evidence type="ECO:0000313" key="1">
    <source>
        <dbReference type="EMBL" id="EWG06464.1"/>
    </source>
</evidence>
<dbReference type="EMBL" id="ASRH01000022">
    <property type="protein sequence ID" value="EWG06464.1"/>
    <property type="molecule type" value="Genomic_DNA"/>
</dbReference>
<gene>
    <name evidence="1" type="ORF">ASUL_09464</name>
</gene>
<proteinExistence type="predicted"/>